<protein>
    <submittedName>
        <fullName evidence="2">Uncharacterized protein</fullName>
    </submittedName>
</protein>
<proteinExistence type="predicted"/>
<sequence length="170" mass="18830">MAAHWRAGGTEVRYSSGRGTQARDKREGHRQGRRPRGTNCCRDCSPGSRAEYVYGADLGIIIPIRSELSLHNGDGAMKLELVFSKGTGADVKESEMSSLAGVAVKLPCVMGPTLCGNVHSMRWYKNDERVFVFSSRAKISRAENSLASRPNTRWWHMSNTTYDIKTASFT</sequence>
<feature type="compositionally biased region" description="Basic and acidic residues" evidence="1">
    <location>
        <begin position="21"/>
        <end position="30"/>
    </location>
</feature>
<organism evidence="2 3">
    <name type="scientific">Nesidiocoris tenuis</name>
    <dbReference type="NCBI Taxonomy" id="355587"/>
    <lineage>
        <taxon>Eukaryota</taxon>
        <taxon>Metazoa</taxon>
        <taxon>Ecdysozoa</taxon>
        <taxon>Arthropoda</taxon>
        <taxon>Hexapoda</taxon>
        <taxon>Insecta</taxon>
        <taxon>Pterygota</taxon>
        <taxon>Neoptera</taxon>
        <taxon>Paraneoptera</taxon>
        <taxon>Hemiptera</taxon>
        <taxon>Heteroptera</taxon>
        <taxon>Panheteroptera</taxon>
        <taxon>Cimicomorpha</taxon>
        <taxon>Miridae</taxon>
        <taxon>Dicyphina</taxon>
        <taxon>Nesidiocoris</taxon>
    </lineage>
</organism>
<gene>
    <name evidence="2" type="ORF">NTEN_LOCUS11764</name>
</gene>
<feature type="region of interest" description="Disordered" evidence="1">
    <location>
        <begin position="1"/>
        <end position="39"/>
    </location>
</feature>
<dbReference type="EMBL" id="CADCXU010017539">
    <property type="protein sequence ID" value="CAB0006287.1"/>
    <property type="molecule type" value="Genomic_DNA"/>
</dbReference>
<evidence type="ECO:0000313" key="2">
    <source>
        <dbReference type="EMBL" id="CAB0006287.1"/>
    </source>
</evidence>
<name>A0A6H5GQF2_9HEMI</name>
<evidence type="ECO:0000313" key="3">
    <source>
        <dbReference type="Proteomes" id="UP000479000"/>
    </source>
</evidence>
<reference evidence="2 3" key="1">
    <citation type="submission" date="2020-02" db="EMBL/GenBank/DDBJ databases">
        <authorList>
            <person name="Ferguson B K."/>
        </authorList>
    </citation>
    <scope>NUCLEOTIDE SEQUENCE [LARGE SCALE GENOMIC DNA]</scope>
</reference>
<feature type="non-terminal residue" evidence="2">
    <location>
        <position position="170"/>
    </location>
</feature>
<dbReference type="Proteomes" id="UP000479000">
    <property type="component" value="Unassembled WGS sequence"/>
</dbReference>
<accession>A0A6H5GQF2</accession>
<dbReference type="AlphaFoldDB" id="A0A6H5GQF2"/>
<keyword evidence="3" id="KW-1185">Reference proteome</keyword>
<evidence type="ECO:0000256" key="1">
    <source>
        <dbReference type="SAM" id="MobiDB-lite"/>
    </source>
</evidence>
<dbReference type="OrthoDB" id="6106100at2759"/>